<name>A0A016U6D9_9BILA</name>
<keyword evidence="2" id="KW-1185">Reference proteome</keyword>
<dbReference type="EMBL" id="JARK01001389">
    <property type="protein sequence ID" value="EYC10894.1"/>
    <property type="molecule type" value="Genomic_DNA"/>
</dbReference>
<evidence type="ECO:0000313" key="2">
    <source>
        <dbReference type="Proteomes" id="UP000024635"/>
    </source>
</evidence>
<dbReference type="Proteomes" id="UP000024635">
    <property type="component" value="Unassembled WGS sequence"/>
</dbReference>
<accession>A0A016U6D9</accession>
<sequence length="123" mass="13185">MFCNCGQKLPIGVVLVRIIVRKKGLDHASLIGAFGPPVTPTCLKVCGVAHKCSMCYGIDAVRLQTVGRDGQHECANQSRLVTPLFPQDANLVVLCVKKAVQRSNGPTKLPYTILPNTQSQKGG</sequence>
<proteinExistence type="predicted"/>
<reference evidence="2" key="1">
    <citation type="journal article" date="2015" name="Nat. Genet.">
        <title>The genome and transcriptome of the zoonotic hookworm Ancylostoma ceylanicum identify infection-specific gene families.</title>
        <authorList>
            <person name="Schwarz E.M."/>
            <person name="Hu Y."/>
            <person name="Antoshechkin I."/>
            <person name="Miller M.M."/>
            <person name="Sternberg P.W."/>
            <person name="Aroian R.V."/>
        </authorList>
    </citation>
    <scope>NUCLEOTIDE SEQUENCE</scope>
    <source>
        <strain evidence="2">HY135</strain>
    </source>
</reference>
<gene>
    <name evidence="1" type="primary">Acey_s0053.g2357</name>
    <name evidence="1" type="ORF">Y032_0053g2357</name>
</gene>
<dbReference type="AlphaFoldDB" id="A0A016U6D9"/>
<protein>
    <submittedName>
        <fullName evidence="1">Uncharacterized protein</fullName>
    </submittedName>
</protein>
<comment type="caution">
    <text evidence="1">The sequence shown here is derived from an EMBL/GenBank/DDBJ whole genome shotgun (WGS) entry which is preliminary data.</text>
</comment>
<evidence type="ECO:0000313" key="1">
    <source>
        <dbReference type="EMBL" id="EYC10894.1"/>
    </source>
</evidence>
<organism evidence="1 2">
    <name type="scientific">Ancylostoma ceylanicum</name>
    <dbReference type="NCBI Taxonomy" id="53326"/>
    <lineage>
        <taxon>Eukaryota</taxon>
        <taxon>Metazoa</taxon>
        <taxon>Ecdysozoa</taxon>
        <taxon>Nematoda</taxon>
        <taxon>Chromadorea</taxon>
        <taxon>Rhabditida</taxon>
        <taxon>Rhabditina</taxon>
        <taxon>Rhabditomorpha</taxon>
        <taxon>Strongyloidea</taxon>
        <taxon>Ancylostomatidae</taxon>
        <taxon>Ancylostomatinae</taxon>
        <taxon>Ancylostoma</taxon>
    </lineage>
</organism>